<evidence type="ECO:0000313" key="2">
    <source>
        <dbReference type="EMBL" id="KKT52007.1"/>
    </source>
</evidence>
<feature type="transmembrane region" description="Helical" evidence="1">
    <location>
        <begin position="12"/>
        <end position="30"/>
    </location>
</feature>
<gene>
    <name evidence="2" type="ORF">UW44_C0005G0049</name>
</gene>
<accession>A0A0G1K6P9</accession>
<evidence type="ECO:0000256" key="1">
    <source>
        <dbReference type="SAM" id="Phobius"/>
    </source>
</evidence>
<evidence type="ECO:0000313" key="3">
    <source>
        <dbReference type="Proteomes" id="UP000034006"/>
    </source>
</evidence>
<dbReference type="EMBL" id="LCIH01000005">
    <property type="protein sequence ID" value="KKT52007.1"/>
    <property type="molecule type" value="Genomic_DNA"/>
</dbReference>
<dbReference type="AlphaFoldDB" id="A0A0G1K6P9"/>
<dbReference type="Proteomes" id="UP000034006">
    <property type="component" value="Unassembled WGS sequence"/>
</dbReference>
<organism evidence="2 3">
    <name type="scientific">Candidatus Collierbacteria bacterium GW2011_GWB2_44_22</name>
    <dbReference type="NCBI Taxonomy" id="1618387"/>
    <lineage>
        <taxon>Bacteria</taxon>
        <taxon>Candidatus Collieribacteriota</taxon>
    </lineage>
</organism>
<comment type="caution">
    <text evidence="2">The sequence shown here is derived from an EMBL/GenBank/DDBJ whole genome shotgun (WGS) entry which is preliminary data.</text>
</comment>
<protein>
    <submittedName>
        <fullName evidence="2">Uncharacterized protein</fullName>
    </submittedName>
</protein>
<keyword evidence="1" id="KW-0812">Transmembrane</keyword>
<keyword evidence="1" id="KW-1133">Transmembrane helix</keyword>
<dbReference type="STRING" id="1618387.UW44_C0005G0049"/>
<keyword evidence="1" id="KW-0472">Membrane</keyword>
<reference evidence="2 3" key="1">
    <citation type="journal article" date="2015" name="Nature">
        <title>rRNA introns, odd ribosomes, and small enigmatic genomes across a large radiation of phyla.</title>
        <authorList>
            <person name="Brown C.T."/>
            <person name="Hug L.A."/>
            <person name="Thomas B.C."/>
            <person name="Sharon I."/>
            <person name="Castelle C.J."/>
            <person name="Singh A."/>
            <person name="Wilkins M.J."/>
            <person name="Williams K.H."/>
            <person name="Banfield J.F."/>
        </authorList>
    </citation>
    <scope>NUCLEOTIDE SEQUENCE [LARGE SCALE GENOMIC DNA]</scope>
</reference>
<proteinExistence type="predicted"/>
<name>A0A0G1K6P9_9BACT</name>
<sequence>MKKIICKEKGQMLIEIVVAVGIIALVLLGVSDLMTRSSRVVTFQKQKDEAITIAQKLQNDYRTQRDIDPLGFYANAGNSILEPCISDTYKCTITMDTVTVPNFIQVTIKVEWKDGGQIFSTSLSQSLSKEIK</sequence>